<feature type="compositionally biased region" description="Low complexity" evidence="1">
    <location>
        <begin position="256"/>
        <end position="272"/>
    </location>
</feature>
<comment type="caution">
    <text evidence="2">The sequence shown here is derived from an EMBL/GenBank/DDBJ whole genome shotgun (WGS) entry which is preliminary data.</text>
</comment>
<dbReference type="Proteomes" id="UP000299102">
    <property type="component" value="Unassembled WGS sequence"/>
</dbReference>
<evidence type="ECO:0000313" key="3">
    <source>
        <dbReference type="Proteomes" id="UP000299102"/>
    </source>
</evidence>
<name>A0A4C1TMM1_EUMVA</name>
<protein>
    <submittedName>
        <fullName evidence="2">Uncharacterized protein</fullName>
    </submittedName>
</protein>
<dbReference type="AlphaFoldDB" id="A0A4C1TMM1"/>
<sequence length="288" mass="30511">MQQNGTGDEIPIELFKLQRYIKIGSVASYFHVLTVELEPQRPPRSPGTDRGLLMAVIMTAFTSSGTDGLACSLSSETRTPVCAAPRARRRARPRAGAAGSAAPARKVCRCGSLQEDRDAGGPAAAAGAGALLGQDRLLFLSAGRLVFIKMYLNAALSGTHRGRRDMFARGRAGSAGTNLFSHGAAAAAPTHPSSNAVRCVGRASVYNKKINIHALLSIQTFDHAPDLPHALQIERYRIHDKFQRQIGDALAEEQRGPAAARAGRALAPPAAGSSTTTWARLERPALVS</sequence>
<keyword evidence="3" id="KW-1185">Reference proteome</keyword>
<accession>A0A4C1TMM1</accession>
<dbReference type="EMBL" id="BGZK01000072">
    <property type="protein sequence ID" value="GBP15516.1"/>
    <property type="molecule type" value="Genomic_DNA"/>
</dbReference>
<gene>
    <name evidence="2" type="ORF">EVAR_9294_1</name>
</gene>
<evidence type="ECO:0000313" key="2">
    <source>
        <dbReference type="EMBL" id="GBP15516.1"/>
    </source>
</evidence>
<feature type="region of interest" description="Disordered" evidence="1">
    <location>
        <begin position="253"/>
        <end position="278"/>
    </location>
</feature>
<evidence type="ECO:0000256" key="1">
    <source>
        <dbReference type="SAM" id="MobiDB-lite"/>
    </source>
</evidence>
<organism evidence="2 3">
    <name type="scientific">Eumeta variegata</name>
    <name type="common">Bagworm moth</name>
    <name type="synonym">Eumeta japonica</name>
    <dbReference type="NCBI Taxonomy" id="151549"/>
    <lineage>
        <taxon>Eukaryota</taxon>
        <taxon>Metazoa</taxon>
        <taxon>Ecdysozoa</taxon>
        <taxon>Arthropoda</taxon>
        <taxon>Hexapoda</taxon>
        <taxon>Insecta</taxon>
        <taxon>Pterygota</taxon>
        <taxon>Neoptera</taxon>
        <taxon>Endopterygota</taxon>
        <taxon>Lepidoptera</taxon>
        <taxon>Glossata</taxon>
        <taxon>Ditrysia</taxon>
        <taxon>Tineoidea</taxon>
        <taxon>Psychidae</taxon>
        <taxon>Oiketicinae</taxon>
        <taxon>Eumeta</taxon>
    </lineage>
</organism>
<reference evidence="2 3" key="1">
    <citation type="journal article" date="2019" name="Commun. Biol.">
        <title>The bagworm genome reveals a unique fibroin gene that provides high tensile strength.</title>
        <authorList>
            <person name="Kono N."/>
            <person name="Nakamura H."/>
            <person name="Ohtoshi R."/>
            <person name="Tomita M."/>
            <person name="Numata K."/>
            <person name="Arakawa K."/>
        </authorList>
    </citation>
    <scope>NUCLEOTIDE SEQUENCE [LARGE SCALE GENOMIC DNA]</scope>
</reference>
<proteinExistence type="predicted"/>